<dbReference type="InterPro" id="IPR003838">
    <property type="entry name" value="ABC3_permease_C"/>
</dbReference>
<evidence type="ECO:0000313" key="10">
    <source>
        <dbReference type="Proteomes" id="UP000002213"/>
    </source>
</evidence>
<evidence type="ECO:0000256" key="6">
    <source>
        <dbReference type="ARBA" id="ARBA00023136"/>
    </source>
</evidence>
<evidence type="ECO:0000256" key="1">
    <source>
        <dbReference type="ARBA" id="ARBA00004651"/>
    </source>
</evidence>
<comment type="subcellular location">
    <subcellularLocation>
        <location evidence="1">Cell membrane</location>
        <topology evidence="1">Multi-pass membrane protein</topology>
    </subcellularLocation>
</comment>
<dbReference type="AlphaFoldDB" id="C6WFX3"/>
<feature type="transmembrane region" description="Helical" evidence="7">
    <location>
        <begin position="746"/>
        <end position="778"/>
    </location>
</feature>
<name>C6WFX3_ACTMD</name>
<comment type="similarity">
    <text evidence="2">Belongs to the ABC-4 integral membrane protein family. LolC/E subfamily.</text>
</comment>
<dbReference type="KEGG" id="ami:Amir_4048"/>
<keyword evidence="4 7" id="KW-0812">Transmembrane</keyword>
<evidence type="ECO:0000259" key="8">
    <source>
        <dbReference type="Pfam" id="PF02687"/>
    </source>
</evidence>
<keyword evidence="5 7" id="KW-1133">Transmembrane helix</keyword>
<organism evidence="9 10">
    <name type="scientific">Actinosynnema mirum (strain ATCC 29888 / DSM 43827 / JCM 3225 / NBRC 14064 / NCIMB 13271 / NRRL B-12336 / IMRU 3971 / 101)</name>
    <dbReference type="NCBI Taxonomy" id="446462"/>
    <lineage>
        <taxon>Bacteria</taxon>
        <taxon>Bacillati</taxon>
        <taxon>Actinomycetota</taxon>
        <taxon>Actinomycetes</taxon>
        <taxon>Pseudonocardiales</taxon>
        <taxon>Pseudonocardiaceae</taxon>
        <taxon>Actinosynnema</taxon>
    </lineage>
</organism>
<keyword evidence="10" id="KW-1185">Reference proteome</keyword>
<feature type="transmembrane region" description="Helical" evidence="7">
    <location>
        <begin position="400"/>
        <end position="418"/>
    </location>
</feature>
<dbReference type="STRING" id="446462.Amir_4048"/>
<dbReference type="EMBL" id="CP001630">
    <property type="protein sequence ID" value="ACU37909.1"/>
    <property type="molecule type" value="Genomic_DNA"/>
</dbReference>
<dbReference type="GO" id="GO:0098797">
    <property type="term" value="C:plasma membrane protein complex"/>
    <property type="evidence" value="ECO:0007669"/>
    <property type="project" value="TreeGrafter"/>
</dbReference>
<feature type="transmembrane region" description="Helical" evidence="7">
    <location>
        <begin position="489"/>
        <end position="509"/>
    </location>
</feature>
<feature type="domain" description="ABC3 transporter permease C-terminal" evidence="8">
    <location>
        <begin position="265"/>
        <end position="379"/>
    </location>
</feature>
<proteinExistence type="inferred from homology"/>
<dbReference type="PANTHER" id="PTHR30489:SF0">
    <property type="entry name" value="LIPOPROTEIN-RELEASING SYSTEM TRANSMEMBRANE PROTEIN LOLE"/>
    <property type="match status" value="1"/>
</dbReference>
<feature type="transmembrane region" description="Helical" evidence="7">
    <location>
        <begin position="21"/>
        <end position="43"/>
    </location>
</feature>
<feature type="transmembrane region" description="Helical" evidence="7">
    <location>
        <begin position="790"/>
        <end position="810"/>
    </location>
</feature>
<keyword evidence="6 7" id="KW-0472">Membrane</keyword>
<evidence type="ECO:0000256" key="4">
    <source>
        <dbReference type="ARBA" id="ARBA00022692"/>
    </source>
</evidence>
<feature type="transmembrane region" description="Helical" evidence="7">
    <location>
        <begin position="438"/>
        <end position="468"/>
    </location>
</feature>
<evidence type="ECO:0000256" key="3">
    <source>
        <dbReference type="ARBA" id="ARBA00022475"/>
    </source>
</evidence>
<gene>
    <name evidence="9" type="ordered locus">Amir_4048</name>
</gene>
<dbReference type="eggNOG" id="COG0577">
    <property type="taxonomic scope" value="Bacteria"/>
</dbReference>
<evidence type="ECO:0000313" key="9">
    <source>
        <dbReference type="EMBL" id="ACU37909.1"/>
    </source>
</evidence>
<keyword evidence="3" id="KW-1003">Cell membrane</keyword>
<feature type="transmembrane region" description="Helical" evidence="7">
    <location>
        <begin position="350"/>
        <end position="374"/>
    </location>
</feature>
<dbReference type="Pfam" id="PF02687">
    <property type="entry name" value="FtsX"/>
    <property type="match status" value="2"/>
</dbReference>
<feature type="domain" description="ABC3 transporter permease C-terminal" evidence="8">
    <location>
        <begin position="704"/>
        <end position="818"/>
    </location>
</feature>
<dbReference type="HOGENOM" id="CLU_012341_1_0_11"/>
<dbReference type="Proteomes" id="UP000002213">
    <property type="component" value="Chromosome"/>
</dbReference>
<evidence type="ECO:0000256" key="7">
    <source>
        <dbReference type="SAM" id="Phobius"/>
    </source>
</evidence>
<feature type="transmembrane region" description="Helical" evidence="7">
    <location>
        <begin position="259"/>
        <end position="286"/>
    </location>
</feature>
<feature type="transmembrane region" description="Helical" evidence="7">
    <location>
        <begin position="306"/>
        <end position="330"/>
    </location>
</feature>
<dbReference type="OrthoDB" id="3678397at2"/>
<dbReference type="GO" id="GO:0044874">
    <property type="term" value="P:lipoprotein localization to outer membrane"/>
    <property type="evidence" value="ECO:0007669"/>
    <property type="project" value="TreeGrafter"/>
</dbReference>
<accession>C6WFX3</accession>
<dbReference type="RefSeq" id="WP_015802796.1">
    <property type="nucleotide sequence ID" value="NC_013093.1"/>
</dbReference>
<evidence type="ECO:0000256" key="5">
    <source>
        <dbReference type="ARBA" id="ARBA00022989"/>
    </source>
</evidence>
<dbReference type="PANTHER" id="PTHR30489">
    <property type="entry name" value="LIPOPROTEIN-RELEASING SYSTEM TRANSMEMBRANE PROTEIN LOLE"/>
    <property type="match status" value="1"/>
</dbReference>
<sequence>MSRRVDVGVLRTQLAGIVRAPLRLVLTGLPVLVAAFFACGAALGQVVAERAVLDGLGGTPAAVDLVVDGGPLTGAGVDRVRATPGVAEVQPRVSAGAVLADAADRYLGLEADPGDGPLSLARVVDGRYPGAADEIAVNEVAAAGYGLKPGDRTTLVLPVGEGGQRDAEVLVTGVVRVVGEKLEAAYAPTEVITSLVDLPAEDGWCSRLDVRLADGADPGALMAELAAVTGADGEPVRVETGDAVRLAEARAATGDVDDLFAGIALFVGISVVAAALVAASAFRVVFSQRLKQLALLRVVGAHRGQLVRALVVEGVVVGLVAGGAGVATAVGLVRLLPLVSDLPTPETPVAWVLGVVVGAVAVTVLSVLGPAVSASRVSPLQALRGADVVPAERALGPLRLAAGVLLAALAAGVVVLLARELPGPGSTGYDRDAGLVAVAAVAVLLFLALLLLGPLVVRPVLAAVGPVARRLGPVGRLAVSGVGGASRRAAAVSLVVALGVALVSSALVGRAGLAGYAERELGLSAPADLRVTGASEETARRVAGLPEVVESTDYRTGELTAGNRHHQFADLDLGALEALRDNAVADSGSLADLRAGRIVVGGRTARSLGVTAGDAVRGAVDGREVTWVVAATLTGTDPAGVGIVVPRGQAPGGEITVLVSGDPVVVERAVRAAVGDGGEVTATRRDQGDLREVVDLLALVGLGLIGLTVLVAVVGVGATTGLGVVERTREIGVLRALGMGPGGVRSVVVVEAGIHGVLGAVLGLAVGVPCALLGLLALDLGVPLVVPAPPLAGAVVGVVALTALAGWVGARRAVRVSPVAALRADS</sequence>
<feature type="transmembrane region" description="Helical" evidence="7">
    <location>
        <begin position="696"/>
        <end position="725"/>
    </location>
</feature>
<dbReference type="InterPro" id="IPR051447">
    <property type="entry name" value="Lipoprotein-release_system"/>
</dbReference>
<evidence type="ECO:0000256" key="2">
    <source>
        <dbReference type="ARBA" id="ARBA00005236"/>
    </source>
</evidence>
<reference evidence="9 10" key="1">
    <citation type="journal article" date="2009" name="Stand. Genomic Sci.">
        <title>Complete genome sequence of Actinosynnema mirum type strain (101).</title>
        <authorList>
            <person name="Land M."/>
            <person name="Lapidus A."/>
            <person name="Mayilraj S."/>
            <person name="Chen F."/>
            <person name="Copeland A."/>
            <person name="Del Rio T.G."/>
            <person name="Nolan M."/>
            <person name="Lucas S."/>
            <person name="Tice H."/>
            <person name="Cheng J.F."/>
            <person name="Chertkov O."/>
            <person name="Bruce D."/>
            <person name="Goodwin L."/>
            <person name="Pitluck S."/>
            <person name="Rohde M."/>
            <person name="Goker M."/>
            <person name="Pati A."/>
            <person name="Ivanova N."/>
            <person name="Mavromatis K."/>
            <person name="Chen A."/>
            <person name="Palaniappan K."/>
            <person name="Hauser L."/>
            <person name="Chang Y.J."/>
            <person name="Jeffries C.C."/>
            <person name="Brettin T."/>
            <person name="Detter J.C."/>
            <person name="Han C."/>
            <person name="Chain P."/>
            <person name="Tindall B.J."/>
            <person name="Bristow J."/>
            <person name="Eisen J.A."/>
            <person name="Markowitz V."/>
            <person name="Hugenholtz P."/>
            <person name="Kyrpides N.C."/>
            <person name="Klenk H.P."/>
        </authorList>
    </citation>
    <scope>NUCLEOTIDE SEQUENCE [LARGE SCALE GENOMIC DNA]</scope>
    <source>
        <strain evidence="10">ATCC 29888 / DSM 43827 / JCM 3225 / NBRC 14064 / NCIMB 13271 / NRRL B-12336 / IMRU 3971 / 101</strain>
    </source>
</reference>
<protein>
    <recommendedName>
        <fullName evidence="8">ABC3 transporter permease C-terminal domain-containing protein</fullName>
    </recommendedName>
</protein>